<dbReference type="OrthoDB" id="5936191at2"/>
<evidence type="ECO:0000256" key="1">
    <source>
        <dbReference type="SAM" id="Phobius"/>
    </source>
</evidence>
<dbReference type="STRING" id="336292.SAMN05660710_01335"/>
<dbReference type="RefSeq" id="WP_090741588.1">
    <property type="nucleotide sequence ID" value="NZ_FMVT01000004.1"/>
</dbReference>
<evidence type="ECO:0000313" key="3">
    <source>
        <dbReference type="Proteomes" id="UP000199502"/>
    </source>
</evidence>
<dbReference type="SUPFAM" id="SSF52096">
    <property type="entry name" value="ClpP/crotonase"/>
    <property type="match status" value="1"/>
</dbReference>
<gene>
    <name evidence="2" type="ORF">SAMN05660710_01335</name>
</gene>
<dbReference type="Gene3D" id="3.90.226.10">
    <property type="entry name" value="2-enoyl-CoA Hydratase, Chain A, domain 1"/>
    <property type="match status" value="1"/>
</dbReference>
<organism evidence="2 3">
    <name type="scientific">Paracoccus tibetensis</name>
    <dbReference type="NCBI Taxonomy" id="336292"/>
    <lineage>
        <taxon>Bacteria</taxon>
        <taxon>Pseudomonadati</taxon>
        <taxon>Pseudomonadota</taxon>
        <taxon>Alphaproteobacteria</taxon>
        <taxon>Rhodobacterales</taxon>
        <taxon>Paracoccaceae</taxon>
        <taxon>Paracoccus</taxon>
    </lineage>
</organism>
<feature type="transmembrane region" description="Helical" evidence="1">
    <location>
        <begin position="12"/>
        <end position="31"/>
    </location>
</feature>
<keyword evidence="1" id="KW-0472">Membrane</keyword>
<keyword evidence="1" id="KW-0812">Transmembrane</keyword>
<evidence type="ECO:0008006" key="4">
    <source>
        <dbReference type="Google" id="ProtNLM"/>
    </source>
</evidence>
<dbReference type="InterPro" id="IPR029045">
    <property type="entry name" value="ClpP/crotonase-like_dom_sf"/>
</dbReference>
<name>A0A1G5FCI5_9RHOB</name>
<keyword evidence="3" id="KW-1185">Reference proteome</keyword>
<sequence length="240" mass="25420">MGIFSTPQRAIRAVLVSQVVLALAIVGLDLWQSPPAAAPGMFAPPAQGPSVRPYRPDLRPGSPGGPAMRPMPDALEFSQQDGAIRILGQIAPGDAGRFLAWLDQARPDETRVSLDSSGGSVSDALEIGRAIRSTGLATEVANGSVCLSACPYMLAGGTSRSVAAEGVVGVHQHYFGQNTILPAFMAVRDLQRAQARVIDYLAEMGVDLRLLSHAFRTPPDEINILTPEQLRELSLVTAET</sequence>
<reference evidence="2 3" key="1">
    <citation type="submission" date="2016-10" db="EMBL/GenBank/DDBJ databases">
        <authorList>
            <person name="de Groot N.N."/>
        </authorList>
    </citation>
    <scope>NUCLEOTIDE SEQUENCE [LARGE SCALE GENOMIC DNA]</scope>
    <source>
        <strain evidence="2 3">CGMCC 1.8925</strain>
    </source>
</reference>
<keyword evidence="1" id="KW-1133">Transmembrane helix</keyword>
<proteinExistence type="predicted"/>
<protein>
    <recommendedName>
        <fullName evidence="4">Clp protease</fullName>
    </recommendedName>
</protein>
<dbReference type="Proteomes" id="UP000199502">
    <property type="component" value="Unassembled WGS sequence"/>
</dbReference>
<evidence type="ECO:0000313" key="2">
    <source>
        <dbReference type="EMBL" id="SCY36358.1"/>
    </source>
</evidence>
<accession>A0A1G5FCI5</accession>
<dbReference type="AlphaFoldDB" id="A0A1G5FCI5"/>
<dbReference type="EMBL" id="FMVT01000004">
    <property type="protein sequence ID" value="SCY36358.1"/>
    <property type="molecule type" value="Genomic_DNA"/>
</dbReference>